<gene>
    <name evidence="2" type="ORF">HUG17_5596</name>
</gene>
<evidence type="ECO:0000256" key="1">
    <source>
        <dbReference type="SAM" id="MobiDB-lite"/>
    </source>
</evidence>
<reference evidence="2" key="2">
    <citation type="journal article" date="2021" name="World Allergy Organ. J.">
        <title>Chromosome-level assembly of Dermatophagoides farinae genome and transcriptome reveals two novel allergens Der f 37 and Der f 39.</title>
        <authorList>
            <person name="Chen J."/>
            <person name="Cai Z."/>
            <person name="Fan D."/>
            <person name="Hu J."/>
            <person name="Hou Y."/>
            <person name="He Y."/>
            <person name="Zhang Z."/>
            <person name="Zhao Z."/>
            <person name="Gao P."/>
            <person name="Hu W."/>
            <person name="Sun J."/>
            <person name="Li J."/>
            <person name="Ji K."/>
        </authorList>
    </citation>
    <scope>NUCLEOTIDE SEQUENCE</scope>
    <source>
        <strain evidence="2">JKM2019</strain>
    </source>
</reference>
<dbReference type="Proteomes" id="UP000828236">
    <property type="component" value="Unassembled WGS sequence"/>
</dbReference>
<protein>
    <submittedName>
        <fullName evidence="2">Uncharacterized protein</fullName>
    </submittedName>
</protein>
<feature type="region of interest" description="Disordered" evidence="1">
    <location>
        <begin position="138"/>
        <end position="190"/>
    </location>
</feature>
<sequence length="231" mass="27803">MNNNGQQQQQQQTIIDMDLKQIEFIENILWSTTTMNIDNGDYLDSSIIQRHHHHQQQQHENNMDAYTNGHWPQITFLAELDQMEIIKVLHRIQTANVYYELRLLFQTCNRQRIKILLLAANRLKNYYYCCCGENPDHNHHHHPPPQQQQQQQQNGRRKTMIYRQQQKIQNEKSRRQQKSQNNNNNNNNFSSTFHQQQKIIHPLKDQYCAHCLIMIIIIHFFGQKDLLDSLH</sequence>
<proteinExistence type="predicted"/>
<dbReference type="EMBL" id="SDOV01000004">
    <property type="protein sequence ID" value="KAH7642551.1"/>
    <property type="molecule type" value="Genomic_DNA"/>
</dbReference>
<comment type="caution">
    <text evidence="2">The sequence shown here is derived from an EMBL/GenBank/DDBJ whole genome shotgun (WGS) entry which is preliminary data.</text>
</comment>
<name>A0A9D4P0K3_DERFA</name>
<accession>A0A9D4P0K3</accession>
<dbReference type="AlphaFoldDB" id="A0A9D4P0K3"/>
<evidence type="ECO:0000313" key="2">
    <source>
        <dbReference type="EMBL" id="KAH7642551.1"/>
    </source>
</evidence>
<reference evidence="2" key="1">
    <citation type="submission" date="2020-06" db="EMBL/GenBank/DDBJ databases">
        <authorList>
            <person name="Ji K."/>
            <person name="Li J."/>
        </authorList>
    </citation>
    <scope>NUCLEOTIDE SEQUENCE</scope>
    <source>
        <strain evidence="2">JKM2019</strain>
        <tissue evidence="2">Whole body</tissue>
    </source>
</reference>
<organism evidence="2">
    <name type="scientific">Dermatophagoides farinae</name>
    <name type="common">American house dust mite</name>
    <dbReference type="NCBI Taxonomy" id="6954"/>
    <lineage>
        <taxon>Eukaryota</taxon>
        <taxon>Metazoa</taxon>
        <taxon>Ecdysozoa</taxon>
        <taxon>Arthropoda</taxon>
        <taxon>Chelicerata</taxon>
        <taxon>Arachnida</taxon>
        <taxon>Acari</taxon>
        <taxon>Acariformes</taxon>
        <taxon>Sarcoptiformes</taxon>
        <taxon>Astigmata</taxon>
        <taxon>Psoroptidia</taxon>
        <taxon>Analgoidea</taxon>
        <taxon>Pyroglyphidae</taxon>
        <taxon>Dermatophagoidinae</taxon>
        <taxon>Dermatophagoides</taxon>
    </lineage>
</organism>